<feature type="transmembrane region" description="Helical" evidence="1">
    <location>
        <begin position="83"/>
        <end position="109"/>
    </location>
</feature>
<proteinExistence type="predicted"/>
<protein>
    <submittedName>
        <fullName evidence="2">Uncharacterized protein</fullName>
    </submittedName>
</protein>
<gene>
    <name evidence="2" type="ORF">PK98_10305</name>
</gene>
<dbReference type="EMBL" id="JTDN01000002">
    <property type="protein sequence ID" value="KHL24427.1"/>
    <property type="molecule type" value="Genomic_DNA"/>
</dbReference>
<dbReference type="AlphaFoldDB" id="A0A0B2BWQ8"/>
<reference evidence="2 3" key="1">
    <citation type="submission" date="2014-11" db="EMBL/GenBank/DDBJ databases">
        <title>Draft genome sequence of Kirrobacter mercurialis.</title>
        <authorList>
            <person name="Coil D.A."/>
            <person name="Eisen J.A."/>
        </authorList>
    </citation>
    <scope>NUCLEOTIDE SEQUENCE [LARGE SCALE GENOMIC DNA]</scope>
    <source>
        <strain evidence="2 3">Coronado</strain>
    </source>
</reference>
<dbReference type="Proteomes" id="UP000030988">
    <property type="component" value="Unassembled WGS sequence"/>
</dbReference>
<name>A0A0B2BWQ8_9SPHN</name>
<evidence type="ECO:0000313" key="3">
    <source>
        <dbReference type="Proteomes" id="UP000030988"/>
    </source>
</evidence>
<feature type="transmembrane region" description="Helical" evidence="1">
    <location>
        <begin position="59"/>
        <end position="77"/>
    </location>
</feature>
<organism evidence="2 3">
    <name type="scientific">Croceibacterium mercuriale</name>
    <dbReference type="NCBI Taxonomy" id="1572751"/>
    <lineage>
        <taxon>Bacteria</taxon>
        <taxon>Pseudomonadati</taxon>
        <taxon>Pseudomonadota</taxon>
        <taxon>Alphaproteobacteria</taxon>
        <taxon>Sphingomonadales</taxon>
        <taxon>Erythrobacteraceae</taxon>
        <taxon>Croceibacterium</taxon>
    </lineage>
</organism>
<comment type="caution">
    <text evidence="2">The sequence shown here is derived from an EMBL/GenBank/DDBJ whole genome shotgun (WGS) entry which is preliminary data.</text>
</comment>
<keyword evidence="1" id="KW-0472">Membrane</keyword>
<sequence length="115" mass="11701">MRNVAAAAIVFGVSAVYWQGVSMVSGAAEPWDSPAYGIAYLVALAIALAAGLVIGRAAWLIGLAISFAQIPVMLWNGDGAVGNMAAAGLIILAALTLPLIGVAALGTIIRKRRAR</sequence>
<dbReference type="STRING" id="1572751.PK98_10305"/>
<keyword evidence="1" id="KW-1133">Transmembrane helix</keyword>
<evidence type="ECO:0000313" key="2">
    <source>
        <dbReference type="EMBL" id="KHL24427.1"/>
    </source>
</evidence>
<keyword evidence="3" id="KW-1185">Reference proteome</keyword>
<accession>A0A0B2BWQ8</accession>
<keyword evidence="1" id="KW-0812">Transmembrane</keyword>
<evidence type="ECO:0000256" key="1">
    <source>
        <dbReference type="SAM" id="Phobius"/>
    </source>
</evidence>
<feature type="transmembrane region" description="Helical" evidence="1">
    <location>
        <begin position="36"/>
        <end position="54"/>
    </location>
</feature>